<proteinExistence type="inferred from homology"/>
<dbReference type="InterPro" id="IPR014729">
    <property type="entry name" value="Rossmann-like_a/b/a_fold"/>
</dbReference>
<comment type="similarity">
    <text evidence="1">Belongs to the ETF alpha-subunit/FixB family.</text>
</comment>
<evidence type="ECO:0000313" key="5">
    <source>
        <dbReference type="Proteomes" id="UP001301442"/>
    </source>
</evidence>
<evidence type="ECO:0000313" key="4">
    <source>
        <dbReference type="EMBL" id="WOH37408.1"/>
    </source>
</evidence>
<dbReference type="InterPro" id="IPR029035">
    <property type="entry name" value="DHS-like_NAD/FAD-binding_dom"/>
</dbReference>
<keyword evidence="2" id="KW-0249">Electron transport</keyword>
<dbReference type="InterPro" id="IPR014731">
    <property type="entry name" value="ETF_asu_C"/>
</dbReference>
<keyword evidence="2" id="KW-0813">Transport</keyword>
<evidence type="ECO:0000259" key="3">
    <source>
        <dbReference type="SMART" id="SM00893"/>
    </source>
</evidence>
<dbReference type="Pfam" id="PF00766">
    <property type="entry name" value="ETF_alpha"/>
    <property type="match status" value="1"/>
</dbReference>
<dbReference type="PANTHER" id="PTHR43153">
    <property type="entry name" value="ELECTRON TRANSFER FLAVOPROTEIN ALPHA"/>
    <property type="match status" value="1"/>
</dbReference>
<name>A0ABZ0GPV2_9GAMM</name>
<dbReference type="RefSeq" id="WP_348396198.1">
    <property type="nucleotide sequence ID" value="NZ_CP136600.1"/>
</dbReference>
<feature type="domain" description="Electron transfer flavoprotein alpha/beta-subunit N-terminal" evidence="3">
    <location>
        <begin position="93"/>
        <end position="270"/>
    </location>
</feature>
<sequence length="413" mass="44378">MSELFRRDPRAHWIARNRLHPQHQTLASGPVFGPSGLLRKNPHIIGFIGPNGLKRIDRSGASSDNGQGSRRSASVASEVILPLHQVAEPTFYIVVALDLVSGRLNGHDKDTLGLAQQLANRNNGGGAVVAVAFGELKDDSLDKSGVDRLIHLDGQQYSNYNPEQRCNDLQSIIAELNPQHILLPDSINGGGDLGRRLAAALALRPACGVWKLNDETIICRGSGGKSDITRPLSQLLLVMEECSEPISETRHENILIPHEASQSTDSKLFDHGNISVDPNAIPLGEAGFILSGGNGINDWPQFHHTANVLGATEGASRVAVDDGNMPRERQVGATGTWVTAQVYIAVGISGAIQHMQGIGQCDKVVAINTDEGCDMVKRADLSAIGDSTEILTRLVELVEQRKQLINEGATNEQ</sequence>
<gene>
    <name evidence="4" type="ORF">RI844_18935</name>
</gene>
<dbReference type="SMART" id="SM00893">
    <property type="entry name" value="ETF"/>
    <property type="match status" value="1"/>
</dbReference>
<dbReference type="SUPFAM" id="SSF52467">
    <property type="entry name" value="DHS-like NAD/FAD-binding domain"/>
    <property type="match status" value="1"/>
</dbReference>
<dbReference type="PANTHER" id="PTHR43153:SF1">
    <property type="entry name" value="ELECTRON TRANSFER FLAVOPROTEIN SUBUNIT ALPHA, MITOCHONDRIAL"/>
    <property type="match status" value="1"/>
</dbReference>
<dbReference type="InterPro" id="IPR014730">
    <property type="entry name" value="ETF_a/b_N"/>
</dbReference>
<reference evidence="4 5" key="1">
    <citation type="submission" date="2023-09" db="EMBL/GenBank/DDBJ databases">
        <authorList>
            <person name="Qi X."/>
        </authorList>
    </citation>
    <scope>NUCLEOTIDE SEQUENCE [LARGE SCALE GENOMIC DNA]</scope>
    <source>
        <strain evidence="4 5">S1-1</strain>
    </source>
</reference>
<dbReference type="InterPro" id="IPR001308">
    <property type="entry name" value="ETF_a/FixB"/>
</dbReference>
<evidence type="ECO:0000256" key="2">
    <source>
        <dbReference type="ARBA" id="ARBA00022982"/>
    </source>
</evidence>
<evidence type="ECO:0000256" key="1">
    <source>
        <dbReference type="ARBA" id="ARBA00005817"/>
    </source>
</evidence>
<dbReference type="EMBL" id="CP136600">
    <property type="protein sequence ID" value="WOH37408.1"/>
    <property type="molecule type" value="Genomic_DNA"/>
</dbReference>
<dbReference type="Proteomes" id="UP001301442">
    <property type="component" value="Chromosome"/>
</dbReference>
<keyword evidence="5" id="KW-1185">Reference proteome</keyword>
<dbReference type="SUPFAM" id="SSF52402">
    <property type="entry name" value="Adenine nucleotide alpha hydrolases-like"/>
    <property type="match status" value="1"/>
</dbReference>
<accession>A0ABZ0GPV2</accession>
<protein>
    <submittedName>
        <fullName evidence="4">Electron transfer flavoprotein subunit alpha/FixB family protein</fullName>
    </submittedName>
</protein>
<dbReference type="Pfam" id="PF01012">
    <property type="entry name" value="ETF"/>
    <property type="match status" value="1"/>
</dbReference>
<dbReference type="Gene3D" id="3.40.50.1220">
    <property type="entry name" value="TPP-binding domain"/>
    <property type="match status" value="1"/>
</dbReference>
<organism evidence="4 5">
    <name type="scientific">Thalassotalea fonticola</name>
    <dbReference type="NCBI Taxonomy" id="3065649"/>
    <lineage>
        <taxon>Bacteria</taxon>
        <taxon>Pseudomonadati</taxon>
        <taxon>Pseudomonadota</taxon>
        <taxon>Gammaproteobacteria</taxon>
        <taxon>Alteromonadales</taxon>
        <taxon>Colwelliaceae</taxon>
        <taxon>Thalassotalea</taxon>
    </lineage>
</organism>
<dbReference type="Gene3D" id="3.40.50.620">
    <property type="entry name" value="HUPs"/>
    <property type="match status" value="1"/>
</dbReference>